<dbReference type="InterPro" id="IPR052283">
    <property type="entry name" value="GenomicStab_NeuMorph_Reg"/>
</dbReference>
<dbReference type="AlphaFoldDB" id="A0A1S4HCI7"/>
<dbReference type="InterPro" id="IPR032675">
    <property type="entry name" value="LRR_dom_sf"/>
</dbReference>
<protein>
    <submittedName>
        <fullName evidence="2">MBD domain-containing protein</fullName>
    </submittedName>
</protein>
<feature type="compositionally biased region" description="Polar residues" evidence="1">
    <location>
        <begin position="275"/>
        <end position="327"/>
    </location>
</feature>
<feature type="region of interest" description="Disordered" evidence="1">
    <location>
        <begin position="59"/>
        <end position="82"/>
    </location>
</feature>
<feature type="region of interest" description="Disordered" evidence="1">
    <location>
        <begin position="1"/>
        <end position="43"/>
    </location>
</feature>
<dbReference type="InterPro" id="IPR001739">
    <property type="entry name" value="Methyl_CpG_DNA-bd"/>
</dbReference>
<dbReference type="CDD" id="cd00122">
    <property type="entry name" value="MBD"/>
    <property type="match status" value="1"/>
</dbReference>
<dbReference type="PANTHER" id="PTHR15739:SF5">
    <property type="entry name" value="LD23158P"/>
    <property type="match status" value="1"/>
</dbReference>
<name>A0A1S4HCI7_ANOGA</name>
<dbReference type="Gene3D" id="3.80.10.10">
    <property type="entry name" value="Ribonuclease Inhibitor"/>
    <property type="match status" value="1"/>
</dbReference>
<feature type="region of interest" description="Disordered" evidence="1">
    <location>
        <begin position="213"/>
        <end position="241"/>
    </location>
</feature>
<dbReference type="PANTHER" id="PTHR15739">
    <property type="entry name" value="ZINC FINGER PROTEIN"/>
    <property type="match status" value="1"/>
</dbReference>
<dbReference type="VEuPathDB" id="VectorBase:AGAMI1_002472"/>
<accession>A0A1S4HCI7</accession>
<reference evidence="2 3" key="1">
    <citation type="journal article" date="2002" name="Science">
        <title>The genome sequence of the malaria mosquito Anopheles gambiae.</title>
        <authorList>
            <person name="Holt R.A."/>
            <person name="Subramanian G.M."/>
            <person name="Halpern A."/>
            <person name="Sutton G.G."/>
            <person name="Charlab R."/>
            <person name="Nusskern D.R."/>
            <person name="Wincker P."/>
            <person name="Clark A.G."/>
            <person name="Ribeiro J.M."/>
            <person name="Wides R."/>
            <person name="Salzberg S.L."/>
            <person name="Loftus B."/>
            <person name="Yandell M."/>
            <person name="Majoros W.H."/>
            <person name="Rusch D.B."/>
            <person name="Lai Z."/>
            <person name="Kraft C.L."/>
            <person name="Abril J.F."/>
            <person name="Anthouard V."/>
            <person name="Arensburger P."/>
            <person name="Atkinson P.W."/>
            <person name="Baden H."/>
            <person name="de Berardinis V."/>
            <person name="Baldwin D."/>
            <person name="Benes V."/>
            <person name="Biedler J."/>
            <person name="Blass C."/>
            <person name="Bolanos R."/>
            <person name="Boscus D."/>
            <person name="Barnstead M."/>
            <person name="Cai S."/>
            <person name="Center A."/>
            <person name="Chaturverdi K."/>
            <person name="Christophides G.K."/>
            <person name="Chrystal M.A."/>
            <person name="Clamp M."/>
            <person name="Cravchik A."/>
            <person name="Curwen V."/>
            <person name="Dana A."/>
            <person name="Delcher A."/>
            <person name="Dew I."/>
            <person name="Evans C.A."/>
            <person name="Flanigan M."/>
            <person name="Grundschober-Freimoser A."/>
            <person name="Friedli L."/>
            <person name="Gu Z."/>
            <person name="Guan P."/>
            <person name="Guigo R."/>
            <person name="Hillenmeyer M.E."/>
            <person name="Hladun S.L."/>
            <person name="Hogan J.R."/>
            <person name="Hong Y.S."/>
            <person name="Hoover J."/>
            <person name="Jaillon O."/>
            <person name="Ke Z."/>
            <person name="Kodira C."/>
            <person name="Kokoza E."/>
            <person name="Koutsos A."/>
            <person name="Letunic I."/>
            <person name="Levitsky A."/>
            <person name="Liang Y."/>
            <person name="Lin J.J."/>
            <person name="Lobo N.F."/>
            <person name="Lopez J.R."/>
            <person name="Malek J.A."/>
            <person name="McIntosh T.C."/>
            <person name="Meister S."/>
            <person name="Miller J."/>
            <person name="Mobarry C."/>
            <person name="Mongin E."/>
            <person name="Murphy S.D."/>
            <person name="O'Brochta D.A."/>
            <person name="Pfannkoch C."/>
            <person name="Qi R."/>
            <person name="Regier M.A."/>
            <person name="Remington K."/>
            <person name="Shao H."/>
            <person name="Sharakhova M.V."/>
            <person name="Sitter C.D."/>
            <person name="Shetty J."/>
            <person name="Smith T.J."/>
            <person name="Strong R."/>
            <person name="Sun J."/>
            <person name="Thomasova D."/>
            <person name="Ton L.Q."/>
            <person name="Topalis P."/>
            <person name="Tu Z."/>
            <person name="Unger M.F."/>
            <person name="Walenz B."/>
            <person name="Wang A."/>
            <person name="Wang J."/>
            <person name="Wang M."/>
            <person name="Wang X."/>
            <person name="Woodford K.J."/>
            <person name="Wortman J.R."/>
            <person name="Wu M."/>
            <person name="Yao A."/>
            <person name="Zdobnov E.M."/>
            <person name="Zhang H."/>
            <person name="Zhao Q."/>
            <person name="Zhao S."/>
            <person name="Zhu S.C."/>
            <person name="Zhimulev I."/>
            <person name="Coluzzi M."/>
            <person name="della Torre A."/>
            <person name="Roth C.W."/>
            <person name="Louis C."/>
            <person name="Kalush F."/>
            <person name="Mural R.J."/>
            <person name="Myers E.W."/>
            <person name="Adams M.D."/>
            <person name="Smith H.O."/>
            <person name="Broder S."/>
            <person name="Gardner M.J."/>
            <person name="Fraser C.M."/>
            <person name="Birney E."/>
            <person name="Bork P."/>
            <person name="Brey P.T."/>
            <person name="Venter J.C."/>
            <person name="Weissenbach J."/>
            <person name="Kafatos F.C."/>
            <person name="Collins F.H."/>
            <person name="Hoffman S.L."/>
        </authorList>
    </citation>
    <scope>NUCLEOTIDE SEQUENCE [LARGE SCALE GENOMIC DNA]</scope>
    <source>
        <strain evidence="2 3">PEST</strain>
    </source>
</reference>
<dbReference type="SUPFAM" id="SSF54171">
    <property type="entry name" value="DNA-binding domain"/>
    <property type="match status" value="1"/>
</dbReference>
<dbReference type="Gene3D" id="3.30.890.10">
    <property type="entry name" value="Methyl-cpg-binding Protein 2, Chain A"/>
    <property type="match status" value="1"/>
</dbReference>
<dbReference type="VEuPathDB" id="VectorBase:AGAP027995"/>
<dbReference type="InParanoid" id="A0A1S4HCI7"/>
<dbReference type="SMART" id="SM00391">
    <property type="entry name" value="MBD"/>
    <property type="match status" value="1"/>
</dbReference>
<reference evidence="2" key="3">
    <citation type="submission" date="2020-05" db="UniProtKB">
        <authorList>
            <consortium name="EnsemblMetazoa"/>
        </authorList>
    </citation>
    <scope>IDENTIFICATION</scope>
    <source>
        <strain evidence="2">PEST</strain>
    </source>
</reference>
<evidence type="ECO:0000256" key="1">
    <source>
        <dbReference type="SAM" id="MobiDB-lite"/>
    </source>
</evidence>
<feature type="region of interest" description="Disordered" evidence="1">
    <location>
        <begin position="427"/>
        <end position="462"/>
    </location>
</feature>
<feature type="compositionally biased region" description="Polar residues" evidence="1">
    <location>
        <begin position="585"/>
        <end position="596"/>
    </location>
</feature>
<dbReference type="InterPro" id="IPR036047">
    <property type="entry name" value="F-box-like_dom_sf"/>
</dbReference>
<feature type="compositionally biased region" description="Acidic residues" evidence="1">
    <location>
        <begin position="59"/>
        <end position="70"/>
    </location>
</feature>
<dbReference type="EMBL" id="AAAB01008849">
    <property type="status" value="NOT_ANNOTATED_CDS"/>
    <property type="molecule type" value="Genomic_DNA"/>
</dbReference>
<dbReference type="OMA" id="CPVMVVE"/>
<dbReference type="Pfam" id="PF12937">
    <property type="entry name" value="F-box-like"/>
    <property type="match status" value="1"/>
</dbReference>
<dbReference type="Gene3D" id="1.20.1280.50">
    <property type="match status" value="1"/>
</dbReference>
<feature type="compositionally biased region" description="Polar residues" evidence="1">
    <location>
        <begin position="429"/>
        <end position="441"/>
    </location>
</feature>
<dbReference type="SUPFAM" id="SSF52047">
    <property type="entry name" value="RNI-like"/>
    <property type="match status" value="1"/>
</dbReference>
<organism evidence="2 3">
    <name type="scientific">Anopheles gambiae</name>
    <name type="common">African malaria mosquito</name>
    <dbReference type="NCBI Taxonomy" id="7165"/>
    <lineage>
        <taxon>Eukaryota</taxon>
        <taxon>Metazoa</taxon>
        <taxon>Ecdysozoa</taxon>
        <taxon>Arthropoda</taxon>
        <taxon>Hexapoda</taxon>
        <taxon>Insecta</taxon>
        <taxon>Pterygota</taxon>
        <taxon>Neoptera</taxon>
        <taxon>Endopterygota</taxon>
        <taxon>Diptera</taxon>
        <taxon>Nematocera</taxon>
        <taxon>Culicoidea</taxon>
        <taxon>Culicidae</taxon>
        <taxon>Anophelinae</taxon>
        <taxon>Anopheles</taxon>
    </lineage>
</organism>
<evidence type="ECO:0000313" key="2">
    <source>
        <dbReference type="EnsemblMetazoa" id="AGAP027995-PA"/>
    </source>
</evidence>
<dbReference type="Pfam" id="PF01429">
    <property type="entry name" value="MBD"/>
    <property type="match status" value="1"/>
</dbReference>
<feature type="region of interest" description="Disordered" evidence="1">
    <location>
        <begin position="254"/>
        <end position="329"/>
    </location>
</feature>
<dbReference type="InterPro" id="IPR001810">
    <property type="entry name" value="F-box_dom"/>
</dbReference>
<dbReference type="SUPFAM" id="SSF81383">
    <property type="entry name" value="F-box domain"/>
    <property type="match status" value="1"/>
</dbReference>
<dbReference type="PROSITE" id="PS50982">
    <property type="entry name" value="MBD"/>
    <property type="match status" value="1"/>
</dbReference>
<dbReference type="Proteomes" id="UP000007062">
    <property type="component" value="Chromosome 3L"/>
</dbReference>
<feature type="compositionally biased region" description="Polar residues" evidence="1">
    <location>
        <begin position="1"/>
        <end position="11"/>
    </location>
</feature>
<reference evidence="2 3" key="2">
    <citation type="journal article" date="2004" name="Trends Parasitol.">
        <title>The Anopheles gambiae genome: an update.</title>
        <authorList>
            <person name="Mongin E."/>
            <person name="Louis C."/>
            <person name="Holt R.A."/>
            <person name="Birney E."/>
            <person name="Collins F.H."/>
        </authorList>
    </citation>
    <scope>NUCLEOTIDE SEQUENCE [LARGE SCALE GENOMIC DNA]</scope>
    <source>
        <strain evidence="2 3">PEST</strain>
    </source>
</reference>
<dbReference type="InterPro" id="IPR016177">
    <property type="entry name" value="DNA-bd_dom_sf"/>
</dbReference>
<sequence length="1007" mass="109380">MADEQGLQQGETLAGGMLQQQHNQQHPDEEEEEEAGSLNVRPNVGIKRRYSELMCESDEDDFAGFDEDAASSENGTMSSPRPLEIISEGILTAADNKLSENSKPGEEDGASELQNSFKQEEMDIGSSAIGENNKSLVKRKINVPINTQDDIYKVPFKYGWKRELVYRANMDGNSKDKGEVYYITPNGKKLRTRNDIVSALHDDLTMDNFTFAKEPVGGTPDEETIRSAKSYSNVPKRSMPGAAHSMALDTSADLGKRVPKPKMPKGASPPPPSSYAKTNSLSLTPLSKSFASNVENSPKTNPVSANALGSTGGQRSRTQGATGSIKGNESCGITGKQAKMSGKNRVETCTIQCIPAMGMIPQLQCMVCYCMYHPECVSATTAEALARRFTCKSCMEDSIAAEQQQQQTYKESFGNFGMINNNGNSSISATKPSLTSNNGEALTSKPAVKSAHSSGQVAATKEKTRRAQLQSAGLKADVPPVNTPTGTCGQINSSTKDIPPQDVLVIGSHEYVVVPKGKATAVKSKKSSTKPTNPQPQVAIKFPDDARKMGNNAGGASTNAKPANCANDRISDDDTSSPVGGGGQTRNSSSAAQNGSGRDPSNFLSDVSAGYTCLMLSFNYLKVQELLRACSVCRMWNHLGNHPRFWETVRMKNSYISDWAGMIAKLRKNGTKHLDLRKVLNVGSNDEMWQSFNDHIGQADQIEVIDLCRCSSTVVGNLLRSNPNLRVVNALAIKNDPIDFVNFEHGANLEELRLKSSAAISLEGDLHQLAALRNLKHLSLTSISKLGSTSIEALGSLVLLESLELGECTEMGSNLANVLSNLTALKRLRLEKGQENFDMFTILNGIARVKSLTQLELINCDVKMGFDRHISNCTNVKKLLLIPTYVSQSAATNRMVLKGIIKLHQTLETVVWAITVELLRVTELYIDANVEDAENQMGGSIPILKPVPGSDDPPSAIGSQLDLPEEVEIVPLKRVQSILKRKVPNIKFQILKIPFNNTWKQTMCDLV</sequence>
<dbReference type="GO" id="GO:0003677">
    <property type="term" value="F:DNA binding"/>
    <property type="evidence" value="ECO:0007669"/>
    <property type="project" value="InterPro"/>
</dbReference>
<evidence type="ECO:0000313" key="3">
    <source>
        <dbReference type="Proteomes" id="UP000007062"/>
    </source>
</evidence>
<keyword evidence="3" id="KW-1185">Reference proteome</keyword>
<proteinExistence type="predicted"/>
<feature type="region of interest" description="Disordered" evidence="1">
    <location>
        <begin position="519"/>
        <end position="600"/>
    </location>
</feature>
<dbReference type="EnsemblMetazoa" id="AGAP027995-RA">
    <property type="protein sequence ID" value="AGAP027995-PA"/>
    <property type="gene ID" value="AGAP027995"/>
</dbReference>